<sequence>MAARGKTTGSTGVLGHGRGFSVDAARGAPVLGKPPRRHAPLGHGLTAMGDRTAPWRFWRGAARAVVGSLTGECYQIIKESVLEWAGGARTVALDLSFISLSRALPSPSPACGRGPG</sequence>
<reference evidence="2 3" key="1">
    <citation type="journal article" date="2014" name="Genome Announc.">
        <title>Draft Genome Sequence of Lysobacter capsici AZ78, a Bacterium Antagonistic to Plant-Pathogenic Oomycetes.</title>
        <authorList>
            <person name="Puopolo G."/>
            <person name="Sonego P."/>
            <person name="Engelen K."/>
            <person name="Pertot I."/>
        </authorList>
    </citation>
    <scope>NUCLEOTIDE SEQUENCE [LARGE SCALE GENOMIC DNA]</scope>
    <source>
        <strain evidence="2 3">AZ78</strain>
    </source>
</reference>
<dbReference type="Proteomes" id="UP000023435">
    <property type="component" value="Unassembled WGS sequence"/>
</dbReference>
<comment type="caution">
    <text evidence="2">The sequence shown here is derived from an EMBL/GenBank/DDBJ whole genome shotgun (WGS) entry which is preliminary data.</text>
</comment>
<dbReference type="EMBL" id="JAJA02000001">
    <property type="protein sequence ID" value="KWS03432.1"/>
    <property type="molecule type" value="Genomic_DNA"/>
</dbReference>
<evidence type="ECO:0000313" key="3">
    <source>
        <dbReference type="Proteomes" id="UP000023435"/>
    </source>
</evidence>
<feature type="region of interest" description="Disordered" evidence="1">
    <location>
        <begin position="25"/>
        <end position="45"/>
    </location>
</feature>
<feature type="region of interest" description="Disordered" evidence="1">
    <location>
        <begin position="1"/>
        <end position="20"/>
    </location>
</feature>
<dbReference type="AlphaFoldDB" id="A0A108U6G1"/>
<evidence type="ECO:0000313" key="2">
    <source>
        <dbReference type="EMBL" id="KWS03432.1"/>
    </source>
</evidence>
<evidence type="ECO:0000256" key="1">
    <source>
        <dbReference type="SAM" id="MobiDB-lite"/>
    </source>
</evidence>
<name>A0A108U6G1_9GAMM</name>
<gene>
    <name evidence="2" type="ORF">AZ78_0979</name>
</gene>
<proteinExistence type="predicted"/>
<protein>
    <submittedName>
        <fullName evidence="2">Uncharacterized protein</fullName>
    </submittedName>
</protein>
<organism evidence="2 3">
    <name type="scientific">Lysobacter capsici AZ78</name>
    <dbReference type="NCBI Taxonomy" id="1444315"/>
    <lineage>
        <taxon>Bacteria</taxon>
        <taxon>Pseudomonadati</taxon>
        <taxon>Pseudomonadota</taxon>
        <taxon>Gammaproteobacteria</taxon>
        <taxon>Lysobacterales</taxon>
        <taxon>Lysobacteraceae</taxon>
        <taxon>Lysobacter</taxon>
    </lineage>
</organism>
<accession>A0A108U6G1</accession>
<keyword evidence="3" id="KW-1185">Reference proteome</keyword>